<dbReference type="InterPro" id="IPR038160">
    <property type="entry name" value="6_CYS_dom_sf"/>
</dbReference>
<evidence type="ECO:0000256" key="1">
    <source>
        <dbReference type="ARBA" id="ARBA00004236"/>
    </source>
</evidence>
<name>A0A2H6KET3_9APIC</name>
<keyword evidence="4 8" id="KW-0732">Signal</keyword>
<evidence type="ECO:0000256" key="8">
    <source>
        <dbReference type="SAM" id="SignalP"/>
    </source>
</evidence>
<dbReference type="GO" id="GO:0009986">
    <property type="term" value="C:cell surface"/>
    <property type="evidence" value="ECO:0007669"/>
    <property type="project" value="UniProtKB-SubCell"/>
</dbReference>
<feature type="chain" id="PRO_5014152553" description="6-Cys domain-containing protein" evidence="8">
    <location>
        <begin position="21"/>
        <end position="971"/>
    </location>
</feature>
<keyword evidence="7" id="KW-0325">Glycoprotein</keyword>
<evidence type="ECO:0000256" key="7">
    <source>
        <dbReference type="ARBA" id="ARBA00023180"/>
    </source>
</evidence>
<dbReference type="VEuPathDB" id="PiroplasmaDB:BOVATA_029900"/>
<dbReference type="Gene3D" id="2.60.40.2860">
    <property type="match status" value="1"/>
</dbReference>
<sequence>MRALWAFCTIWLHWISYTDSLPCDFGDPPGLLSINALAICHMDIDDFDTATVICPRQVDDTEYIWHPQPMSDEIGQINTYVSDNGSLRSVAFSDVVAIEAPRSFVWEESNESHTKLNLDFSNDDIYAIAELRTIFICGPRDLVLGDTLKSHLDSLNNALEIHEQNWDSGNQWTDEIKRIGKGLGVLFLYRGQMHVPLQGCGSRPSPLFAPENEVTIDPVTGVRSCVADPMSRSPIGFLCEGRIEPEDCMRSLLDKNGKIVSVPQPDYYWDFENYVPVVVAQYFDELELPTINGECKCIDPETQQVNAKIEIRSKTDYICDISSKVFLNRSRTIRSPWCSVVLHPGSTLTIKVPTQAVNSAATDDDYDEDYNEDFYEDFSTALFSQKLSTYEYETEFLPKDLTIMRQLKTVYDIDVYDEILYHEALAGDALELDVSQISQGVVKLKYHLDKPLALRQGLNSFIFHCISSYGNKYLFDRIRATVHVSFAATHRYGIVGCDRSSQSLFNRNISRRYCSTITIGNGIEDIYECLYDMRHVRQAGIHCNPDETLLPGGCEFAAYDISSNQIRPLPRYIRSANPHAISGFHVFDYKVHNNSPFSYACSCVDQRGYEKSRVVLEYNYKRTYTYRVSFKKTSHMLLPYMLLPWTGVLFSSEGVTTSNLLRLHIISLEPVTLHTGTTLFMNCEIGFDAWLQYRFVNDSENSHGLTMAWLPDNPEEFYYTLNKADNCYELMRTSYSASIATTHGGLEVVYNEVASRPGYQTLMLKSHRGAILISKDLLHKKYVPMTFVCGKAPDTSDFPLITGDVSSSAASTTFTHRVIESSSRYTWHVVEVAVETTDPYMQGCGVTYASDELFKPETPPLYDGDGQSQFGCKIDLRAAKEAAFYCPAPYVLEPPKCFGHVTVDGSVKHIIDLSNSLVSSHSNHFAILWFDSSRVGPGETLHQTPPLECRCVTVKGIVLSTIQVENYYSKL</sequence>
<dbReference type="RefSeq" id="XP_028867740.1">
    <property type="nucleotide sequence ID" value="XM_029011907.1"/>
</dbReference>
<evidence type="ECO:0000313" key="11">
    <source>
        <dbReference type="Proteomes" id="UP000236319"/>
    </source>
</evidence>
<feature type="signal peptide" evidence="8">
    <location>
        <begin position="1"/>
        <end position="20"/>
    </location>
</feature>
<organism evidence="10 11">
    <name type="scientific">Babesia ovata</name>
    <dbReference type="NCBI Taxonomy" id="189622"/>
    <lineage>
        <taxon>Eukaryota</taxon>
        <taxon>Sar</taxon>
        <taxon>Alveolata</taxon>
        <taxon>Apicomplexa</taxon>
        <taxon>Aconoidasida</taxon>
        <taxon>Piroplasmida</taxon>
        <taxon>Babesiidae</taxon>
        <taxon>Babesia</taxon>
    </lineage>
</organism>
<dbReference type="GeneID" id="39875267"/>
<evidence type="ECO:0000256" key="2">
    <source>
        <dbReference type="ARBA" id="ARBA00004241"/>
    </source>
</evidence>
<evidence type="ECO:0000259" key="9">
    <source>
        <dbReference type="PROSITE" id="PS51701"/>
    </source>
</evidence>
<evidence type="ECO:0000256" key="4">
    <source>
        <dbReference type="ARBA" id="ARBA00022729"/>
    </source>
</evidence>
<keyword evidence="11" id="KW-1185">Reference proteome</keyword>
<comment type="subcellular location">
    <subcellularLocation>
        <location evidence="1">Cell membrane</location>
    </subcellularLocation>
    <subcellularLocation>
        <location evidence="2">Cell surface</location>
    </subcellularLocation>
</comment>
<keyword evidence="6" id="KW-1015">Disulfide bond</keyword>
<evidence type="ECO:0000313" key="10">
    <source>
        <dbReference type="EMBL" id="GBE61497.1"/>
    </source>
</evidence>
<protein>
    <recommendedName>
        <fullName evidence="9">6-Cys domain-containing protein</fullName>
    </recommendedName>
</protein>
<gene>
    <name evidence="10" type="ORF">BOVATA_029900</name>
</gene>
<dbReference type="Proteomes" id="UP000236319">
    <property type="component" value="Unassembled WGS sequence"/>
</dbReference>
<dbReference type="OrthoDB" id="365660at2759"/>
<comment type="caution">
    <text evidence="10">The sequence shown here is derived from an EMBL/GenBank/DDBJ whole genome shotgun (WGS) entry which is preliminary data.</text>
</comment>
<dbReference type="AlphaFoldDB" id="A0A2H6KET3"/>
<dbReference type="InterPro" id="IPR010884">
    <property type="entry name" value="6_CYS_dom"/>
</dbReference>
<feature type="domain" description="6-Cys" evidence="9">
    <location>
        <begin position="840"/>
        <end position="971"/>
    </location>
</feature>
<dbReference type="GO" id="GO:0005886">
    <property type="term" value="C:plasma membrane"/>
    <property type="evidence" value="ECO:0007669"/>
    <property type="project" value="UniProtKB-SubCell"/>
</dbReference>
<keyword evidence="5" id="KW-0472">Membrane</keyword>
<keyword evidence="3" id="KW-1003">Cell membrane</keyword>
<reference evidence="10 11" key="1">
    <citation type="journal article" date="2017" name="BMC Genomics">
        <title>Whole-genome assembly of Babesia ovata and comparative genomics between closely related pathogens.</title>
        <authorList>
            <person name="Yamagishi J."/>
            <person name="Asada M."/>
            <person name="Hakimi H."/>
            <person name="Tanaka T.Q."/>
            <person name="Sugimoto C."/>
            <person name="Kawazu S."/>
        </authorList>
    </citation>
    <scope>NUCLEOTIDE SEQUENCE [LARGE SCALE GENOMIC DNA]</scope>
    <source>
        <strain evidence="10 11">Miyake</strain>
    </source>
</reference>
<dbReference type="EMBL" id="BDSA01000003">
    <property type="protein sequence ID" value="GBE61497.1"/>
    <property type="molecule type" value="Genomic_DNA"/>
</dbReference>
<dbReference type="Pfam" id="PF07422">
    <property type="entry name" value="s48_45"/>
    <property type="match status" value="1"/>
</dbReference>
<proteinExistence type="predicted"/>
<evidence type="ECO:0000256" key="5">
    <source>
        <dbReference type="ARBA" id="ARBA00023136"/>
    </source>
</evidence>
<accession>A0A2H6KET3</accession>
<dbReference type="PROSITE" id="PS51701">
    <property type="entry name" value="6_CYS"/>
    <property type="match status" value="1"/>
</dbReference>
<evidence type="ECO:0000256" key="3">
    <source>
        <dbReference type="ARBA" id="ARBA00022475"/>
    </source>
</evidence>
<evidence type="ECO:0000256" key="6">
    <source>
        <dbReference type="ARBA" id="ARBA00023157"/>
    </source>
</evidence>